<proteinExistence type="predicted"/>
<evidence type="ECO:0000313" key="2">
    <source>
        <dbReference type="EMBL" id="CAB4704190.1"/>
    </source>
</evidence>
<dbReference type="AlphaFoldDB" id="A0A6J6PXA0"/>
<feature type="transmembrane region" description="Helical" evidence="1">
    <location>
        <begin position="12"/>
        <end position="32"/>
    </location>
</feature>
<keyword evidence="1" id="KW-0472">Membrane</keyword>
<accession>A0A6J6PXA0</accession>
<dbReference type="EMBL" id="CAEZXP010000005">
    <property type="protein sequence ID" value="CAB4704190.1"/>
    <property type="molecule type" value="Genomic_DNA"/>
</dbReference>
<keyword evidence="1" id="KW-0812">Transmembrane</keyword>
<name>A0A6J6PXA0_9ZZZZ</name>
<organism evidence="2">
    <name type="scientific">freshwater metagenome</name>
    <dbReference type="NCBI Taxonomy" id="449393"/>
    <lineage>
        <taxon>unclassified sequences</taxon>
        <taxon>metagenomes</taxon>
        <taxon>ecological metagenomes</taxon>
    </lineage>
</organism>
<sequence>MIIPADNADMTTFLIIIGIGVAFGVLAVRFGVDSRHDGRCRPNWR</sequence>
<evidence type="ECO:0000256" key="1">
    <source>
        <dbReference type="SAM" id="Phobius"/>
    </source>
</evidence>
<gene>
    <name evidence="2" type="ORF">UFOPK2399_01561</name>
</gene>
<protein>
    <submittedName>
        <fullName evidence="2">Unannotated protein</fullName>
    </submittedName>
</protein>
<reference evidence="2" key="1">
    <citation type="submission" date="2020-05" db="EMBL/GenBank/DDBJ databases">
        <authorList>
            <person name="Chiriac C."/>
            <person name="Salcher M."/>
            <person name="Ghai R."/>
            <person name="Kavagutti S V."/>
        </authorList>
    </citation>
    <scope>NUCLEOTIDE SEQUENCE</scope>
</reference>
<keyword evidence="1" id="KW-1133">Transmembrane helix</keyword>